<proteinExistence type="predicted"/>
<evidence type="ECO:0000313" key="3">
    <source>
        <dbReference type="EMBL" id="CAH0994227.1"/>
    </source>
</evidence>
<dbReference type="InterPro" id="IPR025048">
    <property type="entry name" value="DUF3987"/>
</dbReference>
<dbReference type="RefSeq" id="WP_238803978.1">
    <property type="nucleotide sequence ID" value="NZ_CAKLPY010000001.1"/>
</dbReference>
<dbReference type="EMBL" id="CAKLPY010000001">
    <property type="protein sequence ID" value="CAH0994227.1"/>
    <property type="molecule type" value="Genomic_DNA"/>
</dbReference>
<evidence type="ECO:0000259" key="2">
    <source>
        <dbReference type="Pfam" id="PF08800"/>
    </source>
</evidence>
<evidence type="ECO:0000256" key="1">
    <source>
        <dbReference type="SAM" id="Coils"/>
    </source>
</evidence>
<protein>
    <recommendedName>
        <fullName evidence="2">BT4734-like N-terminal domain-containing protein</fullName>
    </recommendedName>
</protein>
<dbReference type="Pfam" id="PF08800">
    <property type="entry name" value="BT4734-like_N"/>
    <property type="match status" value="1"/>
</dbReference>
<feature type="coiled-coil region" evidence="1">
    <location>
        <begin position="402"/>
        <end position="429"/>
    </location>
</feature>
<dbReference type="InterPro" id="IPR014907">
    <property type="entry name" value="BT4734-like_N"/>
</dbReference>
<reference evidence="3" key="1">
    <citation type="submission" date="2021-12" db="EMBL/GenBank/DDBJ databases">
        <authorList>
            <person name="Rodrigo-Torres L."/>
            <person name="Arahal R. D."/>
            <person name="Lucena T."/>
        </authorList>
    </citation>
    <scope>NUCLEOTIDE SEQUENCE</scope>
    <source>
        <strain evidence="3">CECT 8858</strain>
    </source>
</reference>
<gene>
    <name evidence="3" type="ORF">EMA8858_00336</name>
</gene>
<feature type="domain" description="BT4734-like N-terminal" evidence="2">
    <location>
        <begin position="53"/>
        <end position="172"/>
    </location>
</feature>
<accession>A0ABM9AKF6</accession>
<sequence>MNTVTIFESFNKPVEDLAFENIIKDIKSEKHLNKVRFYRDVLAQGQKERAEEAKKRLPAFTPSATFKDGRKQEFVQQHSGLIHLDFDKLADQQLLFATTKIEKDAFTHAYFRSPSNNGIKVFIKVNATAETHEQIYNQIKSYYEELLTFKADEKCKDITRLCFISHDPEAYFNQESAVFHSSIYETPVKTNNQSTIVNPNNIAETLIQTDNNNEEAYQKFLNCIDFTNNKAGYGDGNRNNYIYLLANNCNRQGLSFELVNTFIQQHFDLNANEIHATVKSAYQHHNDQFAKFANFAKLQNSPNESTEDFLKQTPCISEDLYRAMPDLLKRAAEVFTEPRERDVFFTGALGILSGCLPNVSGIYANENVYPNLFTFIIAPAASGKGALKFAKTLGDKYHTSLLDASNLKNDEYKKDLENYKNNLRTIKKGEKLPTDEPTQPDFKVLYIPANSSYAKILSHIKQNGDQGIICETEADTMGNVMNKEWGGYSDLLRKAFHHEKISVSRKTNNEYIDIQEPRISIALAGTPGQVSKLISSAEDGLFSRFIFYAFKVEQTWKDVSPYAQPINFSKFFKELSEEVYSLINFLELSQTTINLSKTQWQIFNNTCNARLQDVIVFSGENAGSVVKRLGLILYRICMIFTALRKFENGDTSTVYVCSDNDFEVAVKVTSTYLEHSLLMFHNLPKNEGNLIFKSGNVKEQFLKALPQSFQRKDAVEIAKTFSMSTRSVDNFLSSNLEKYFRQTNFGFYDKL</sequence>
<keyword evidence="1" id="KW-0175">Coiled coil</keyword>
<keyword evidence="4" id="KW-1185">Reference proteome</keyword>
<evidence type="ECO:0000313" key="4">
    <source>
        <dbReference type="Proteomes" id="UP000837932"/>
    </source>
</evidence>
<dbReference type="Pfam" id="PF13148">
    <property type="entry name" value="DUF3987"/>
    <property type="match status" value="1"/>
</dbReference>
<dbReference type="Proteomes" id="UP000837932">
    <property type="component" value="Unassembled WGS sequence"/>
</dbReference>
<name>A0ABM9AKF6_9BACT</name>
<comment type="caution">
    <text evidence="3">The sequence shown here is derived from an EMBL/GenBank/DDBJ whole genome shotgun (WGS) entry which is preliminary data.</text>
</comment>
<organism evidence="3 4">
    <name type="scientific">Emticicia aquatica</name>
    <dbReference type="NCBI Taxonomy" id="1681835"/>
    <lineage>
        <taxon>Bacteria</taxon>
        <taxon>Pseudomonadati</taxon>
        <taxon>Bacteroidota</taxon>
        <taxon>Cytophagia</taxon>
        <taxon>Cytophagales</taxon>
        <taxon>Leadbetterellaceae</taxon>
        <taxon>Emticicia</taxon>
    </lineage>
</organism>